<protein>
    <recommendedName>
        <fullName evidence="6">Porin</fullName>
    </recommendedName>
</protein>
<evidence type="ECO:0000256" key="3">
    <source>
        <dbReference type="ARBA" id="ARBA00022729"/>
    </source>
</evidence>
<evidence type="ECO:0000313" key="4">
    <source>
        <dbReference type="EMBL" id="PQJ30014.1"/>
    </source>
</evidence>
<proteinExistence type="inferred from homology"/>
<dbReference type="GO" id="GO:0016020">
    <property type="term" value="C:membrane"/>
    <property type="evidence" value="ECO:0007669"/>
    <property type="project" value="InterPro"/>
</dbReference>
<sequence length="282" mass="31318">MLRVGRTRVDLPYINGYDFRMTPNTFEAIGLRVAGIENVQLGFGHVFRIKTRTSTNFESMSDVAGVAGEDKGVSAISLRYNFSEGNYIALSEQYGWDMFNSIYFEGEKLIQISDCCRVGLGAQFTDQRSVGSELLGSFDTQSAAVKAAVQYGNLTTSVSYQWTANGSGVVKPWGGTPAYHSSIIQDFDRAGEESFRIGLTYDLEPHGLEGLSMDTSWVTADTPDSGKHASPDQQEFDFTVDYRPKIELFDGVWFRARYANNSIDGGAGLEDIRFILNYSYDF</sequence>
<accession>A0A2S7U6L1</accession>
<dbReference type="AlphaFoldDB" id="A0A2S7U6L1"/>
<dbReference type="GO" id="GO:0015288">
    <property type="term" value="F:porin activity"/>
    <property type="evidence" value="ECO:0007669"/>
    <property type="project" value="TreeGrafter"/>
</dbReference>
<evidence type="ECO:0008006" key="6">
    <source>
        <dbReference type="Google" id="ProtNLM"/>
    </source>
</evidence>
<gene>
    <name evidence="4" type="ORF">BSZ32_17030</name>
</gene>
<organism evidence="4 5">
    <name type="scientific">Rubritalea profundi</name>
    <dbReference type="NCBI Taxonomy" id="1658618"/>
    <lineage>
        <taxon>Bacteria</taxon>
        <taxon>Pseudomonadati</taxon>
        <taxon>Verrucomicrobiota</taxon>
        <taxon>Verrucomicrobiia</taxon>
        <taxon>Verrucomicrobiales</taxon>
        <taxon>Rubritaleaceae</taxon>
        <taxon>Rubritalea</taxon>
    </lineage>
</organism>
<dbReference type="Proteomes" id="UP000239907">
    <property type="component" value="Unassembled WGS sequence"/>
</dbReference>
<keyword evidence="2" id="KW-0813">Transport</keyword>
<dbReference type="Gene3D" id="2.40.160.10">
    <property type="entry name" value="Porin"/>
    <property type="match status" value="1"/>
</dbReference>
<comment type="caution">
    <text evidence="4">The sequence shown here is derived from an EMBL/GenBank/DDBJ whole genome shotgun (WGS) entry which is preliminary data.</text>
</comment>
<keyword evidence="3" id="KW-0732">Signal</keyword>
<evidence type="ECO:0000256" key="2">
    <source>
        <dbReference type="ARBA" id="ARBA00022448"/>
    </source>
</evidence>
<dbReference type="InterPro" id="IPR023614">
    <property type="entry name" value="Porin_dom_sf"/>
</dbReference>
<evidence type="ECO:0000313" key="5">
    <source>
        <dbReference type="Proteomes" id="UP000239907"/>
    </source>
</evidence>
<dbReference type="Pfam" id="PF03573">
    <property type="entry name" value="OprD"/>
    <property type="match status" value="1"/>
</dbReference>
<dbReference type="PANTHER" id="PTHR34596:SF2">
    <property type="entry name" value="CHITOPORIN"/>
    <property type="match status" value="1"/>
</dbReference>
<name>A0A2S7U6L1_9BACT</name>
<keyword evidence="5" id="KW-1185">Reference proteome</keyword>
<evidence type="ECO:0000256" key="1">
    <source>
        <dbReference type="ARBA" id="ARBA00009075"/>
    </source>
</evidence>
<dbReference type="PANTHER" id="PTHR34596">
    <property type="entry name" value="CHITOPORIN"/>
    <property type="match status" value="1"/>
</dbReference>
<dbReference type="EMBL" id="MQWA01000001">
    <property type="protein sequence ID" value="PQJ30014.1"/>
    <property type="molecule type" value="Genomic_DNA"/>
</dbReference>
<comment type="similarity">
    <text evidence="1">Belongs to the outer membrane porin (Opr) (TC 1.B.25) family.</text>
</comment>
<dbReference type="InterPro" id="IPR005318">
    <property type="entry name" value="OM_porin_bac"/>
</dbReference>
<reference evidence="4 5" key="1">
    <citation type="submission" date="2016-12" db="EMBL/GenBank/DDBJ databases">
        <title>Study of bacterial adaptation to deep sea.</title>
        <authorList>
            <person name="Song J."/>
            <person name="Yoshizawa S."/>
            <person name="Kogure K."/>
        </authorList>
    </citation>
    <scope>NUCLEOTIDE SEQUENCE [LARGE SCALE GENOMIC DNA]</scope>
    <source>
        <strain evidence="4 5">SAORIC-165</strain>
    </source>
</reference>